<dbReference type="Gene3D" id="3.40.50.2000">
    <property type="entry name" value="Glycogen Phosphorylase B"/>
    <property type="match status" value="2"/>
</dbReference>
<gene>
    <name evidence="2" type="ORF">F6J89_10015</name>
</gene>
<evidence type="ECO:0000259" key="1">
    <source>
        <dbReference type="Pfam" id="PF13439"/>
    </source>
</evidence>
<dbReference type="Pfam" id="PF13439">
    <property type="entry name" value="Glyco_transf_4"/>
    <property type="match status" value="1"/>
</dbReference>
<dbReference type="CDD" id="cd03801">
    <property type="entry name" value="GT4_PimA-like"/>
    <property type="match status" value="1"/>
</dbReference>
<name>A0A6B3NE86_9CYAN</name>
<dbReference type="SUPFAM" id="SSF53756">
    <property type="entry name" value="UDP-Glycosyltransferase/glycogen phosphorylase"/>
    <property type="match status" value="1"/>
</dbReference>
<protein>
    <submittedName>
        <fullName evidence="2">Glycosyltransferase</fullName>
    </submittedName>
</protein>
<comment type="caution">
    <text evidence="2">The sequence shown here is derived from an EMBL/GenBank/DDBJ whole genome shotgun (WGS) entry which is preliminary data.</text>
</comment>
<dbReference type="AlphaFoldDB" id="A0A6B3NE86"/>
<dbReference type="InterPro" id="IPR028098">
    <property type="entry name" value="Glyco_trans_4-like_N"/>
</dbReference>
<dbReference type="GO" id="GO:0016757">
    <property type="term" value="F:glycosyltransferase activity"/>
    <property type="evidence" value="ECO:0007669"/>
    <property type="project" value="TreeGrafter"/>
</dbReference>
<proteinExistence type="predicted"/>
<feature type="domain" description="Glycosyltransferase subfamily 4-like N-terminal" evidence="1">
    <location>
        <begin position="17"/>
        <end position="222"/>
    </location>
</feature>
<keyword evidence="2" id="KW-0808">Transferase</keyword>
<dbReference type="Pfam" id="PF13692">
    <property type="entry name" value="Glyco_trans_1_4"/>
    <property type="match status" value="1"/>
</dbReference>
<dbReference type="PANTHER" id="PTHR12526:SF600">
    <property type="entry name" value="GLYCOSYL TRANSFERASE GROUP 1"/>
    <property type="match status" value="1"/>
</dbReference>
<reference evidence="2" key="1">
    <citation type="submission" date="2019-11" db="EMBL/GenBank/DDBJ databases">
        <title>Genomic insights into an expanded diversity of filamentous marine cyanobacteria reveals the extraordinary biosynthetic potential of Moorea and Okeania.</title>
        <authorList>
            <person name="Ferreira Leao T."/>
            <person name="Wang M."/>
            <person name="Moss N."/>
            <person name="Da Silva R."/>
            <person name="Sanders J."/>
            <person name="Nurk S."/>
            <person name="Gurevich A."/>
            <person name="Humphrey G."/>
            <person name="Reher R."/>
            <person name="Zhu Q."/>
            <person name="Belda-Ferre P."/>
            <person name="Glukhov E."/>
            <person name="Rex R."/>
            <person name="Dorrestein P.C."/>
            <person name="Knight R."/>
            <person name="Pevzner P."/>
            <person name="Gerwick W.H."/>
            <person name="Gerwick L."/>
        </authorList>
    </citation>
    <scope>NUCLEOTIDE SEQUENCE</scope>
    <source>
        <strain evidence="2">SIO1C4</strain>
    </source>
</reference>
<dbReference type="EMBL" id="JAAHFQ010000152">
    <property type="protein sequence ID" value="NER27951.1"/>
    <property type="molecule type" value="Genomic_DNA"/>
</dbReference>
<sequence length="412" mass="46048">MNILMLSSTFPYPPSRGGTEIRTFNLLKYLQQRHEVTLVTQRHGGVSDSEIEELRDYTSKLVVFPLPPELNNKAGIGNLLGKVGRFSEAMLKATPPNVLYRYSPEIQAWVDEHVQAGKFDAITAEHSVNEIYVRPEFSTSVLTVVDVHSSLYGWINNHLEMGASPNPLRDRLYLSLLLARYEKRYCSKFSKIVVTTEDDQQQFHRFRPGAQIEVIPNGVDLELFPYRCQDPGGHGLIFVGAMDAEHNIEAARFFALEVLPVLQQRYPNATFSIAGARPTAEVLKLGEQQGVIVTGRVPSMAEYLHKNAVCVVPLRTGFGIKNKTLEAMAAGVPVVGSDRGLEGLAVDGNHTPLRALRANQVGEYVEAIARLFDAPQLREQLSRQGRTLVENEYTWQRAGQCYEQVLVSNSIR</sequence>
<accession>A0A6B3NE86</accession>
<organism evidence="2">
    <name type="scientific">Symploca sp. SIO1C4</name>
    <dbReference type="NCBI Taxonomy" id="2607765"/>
    <lineage>
        <taxon>Bacteria</taxon>
        <taxon>Bacillati</taxon>
        <taxon>Cyanobacteriota</taxon>
        <taxon>Cyanophyceae</taxon>
        <taxon>Coleofasciculales</taxon>
        <taxon>Coleofasciculaceae</taxon>
        <taxon>Symploca</taxon>
    </lineage>
</organism>
<evidence type="ECO:0000313" key="2">
    <source>
        <dbReference type="EMBL" id="NER27951.1"/>
    </source>
</evidence>
<dbReference type="PANTHER" id="PTHR12526">
    <property type="entry name" value="GLYCOSYLTRANSFERASE"/>
    <property type="match status" value="1"/>
</dbReference>